<keyword evidence="7" id="KW-0411">Iron-sulfur</keyword>
<accession>A0ABM7WF60</accession>
<proteinExistence type="predicted"/>
<evidence type="ECO:0000256" key="6">
    <source>
        <dbReference type="ARBA" id="ARBA00023004"/>
    </source>
</evidence>
<keyword evidence="2" id="KW-0004">4Fe-4S</keyword>
<dbReference type="Gene3D" id="3.30.70.20">
    <property type="match status" value="2"/>
</dbReference>
<sequence length="190" mass="19887">MSVGFYFDMTRCTGCRACQVACKDKNRLDVGTVFRYAKTFSVGSFPSVSGYSYSASCNHCGAPACMAACPTGAIYRADDGTVIIDQEVCTGEASCTTACPYGIPQILPSGKAGKCDGCYAIREAGGQPACVAGCPNRALDFGDFDELKAKYGADLVSEVAVLPSADTTAPSLLIKAKDAANDTNYVEVNW</sequence>
<dbReference type="Pfam" id="PF12800">
    <property type="entry name" value="Fer4_4"/>
    <property type="match status" value="1"/>
</dbReference>
<protein>
    <submittedName>
        <fullName evidence="9">4Fe-4S ferredoxin</fullName>
    </submittedName>
</protein>
<dbReference type="PANTHER" id="PTHR43177:SF5">
    <property type="entry name" value="ANAEROBIC DIMETHYL SULFOXIDE REDUCTASE CHAIN B-RELATED"/>
    <property type="match status" value="1"/>
</dbReference>
<keyword evidence="6" id="KW-0408">Iron</keyword>
<dbReference type="CDD" id="cd16371">
    <property type="entry name" value="DMSOR_beta_like"/>
    <property type="match status" value="1"/>
</dbReference>
<evidence type="ECO:0000256" key="7">
    <source>
        <dbReference type="ARBA" id="ARBA00023014"/>
    </source>
</evidence>
<keyword evidence="3" id="KW-0479">Metal-binding</keyword>
<feature type="domain" description="4Fe-4S ferredoxin-type" evidence="8">
    <location>
        <begin position="46"/>
        <end position="79"/>
    </location>
</feature>
<keyword evidence="5" id="KW-0249">Electron transport</keyword>
<dbReference type="InterPro" id="IPR050954">
    <property type="entry name" value="ET_IronSulfur_Cluster-Binding"/>
</dbReference>
<dbReference type="Pfam" id="PF13247">
    <property type="entry name" value="Fer4_11"/>
    <property type="match status" value="1"/>
</dbReference>
<organism evidence="9 10">
    <name type="scientific">Raoultibacter timonensis</name>
    <dbReference type="NCBI Taxonomy" id="1907662"/>
    <lineage>
        <taxon>Bacteria</taxon>
        <taxon>Bacillati</taxon>
        <taxon>Actinomycetota</taxon>
        <taxon>Coriobacteriia</taxon>
        <taxon>Eggerthellales</taxon>
        <taxon>Eggerthellaceae</taxon>
        <taxon>Raoultibacter</taxon>
    </lineage>
</organism>
<evidence type="ECO:0000313" key="10">
    <source>
        <dbReference type="Proteomes" id="UP001320544"/>
    </source>
</evidence>
<evidence type="ECO:0000313" key="9">
    <source>
        <dbReference type="EMBL" id="BDE94757.1"/>
    </source>
</evidence>
<dbReference type="InterPro" id="IPR017896">
    <property type="entry name" value="4Fe4S_Fe-S-bd"/>
</dbReference>
<reference evidence="9 10" key="1">
    <citation type="submission" date="2022-01" db="EMBL/GenBank/DDBJ databases">
        <title>Novel bile acid biosynthetic pathways are enriched in the microbiome of centenarians.</title>
        <authorList>
            <person name="Sato Y."/>
            <person name="Atarashi K."/>
            <person name="Plichta R.D."/>
            <person name="Arai Y."/>
            <person name="Sasajima S."/>
            <person name="Kearney M.S."/>
            <person name="Suda W."/>
            <person name="Takeshita K."/>
            <person name="Sasaki T."/>
            <person name="Okamoto S."/>
            <person name="Skelly N.A."/>
            <person name="Okamura Y."/>
            <person name="Vlamakis H."/>
            <person name="Li Y."/>
            <person name="Tanoue T."/>
            <person name="Takei H."/>
            <person name="Nittono H."/>
            <person name="Narushima S."/>
            <person name="Irie J."/>
            <person name="Itoh H."/>
            <person name="Moriya K."/>
            <person name="Sugiura Y."/>
            <person name="Suematsu M."/>
            <person name="Moritoki N."/>
            <person name="Shibata S."/>
            <person name="Littman R.D."/>
            <person name="Fischbach A.M."/>
            <person name="Uwamino Y."/>
            <person name="Inoue T."/>
            <person name="Honda A."/>
            <person name="Hattori M."/>
            <person name="Murai T."/>
            <person name="Xavier J.R."/>
            <person name="Hirose N."/>
            <person name="Honda K."/>
        </authorList>
    </citation>
    <scope>NUCLEOTIDE SEQUENCE [LARGE SCALE GENOMIC DNA]</scope>
    <source>
        <strain evidence="9 10">CE91-St30</strain>
    </source>
</reference>
<dbReference type="Proteomes" id="UP001320544">
    <property type="component" value="Chromosome"/>
</dbReference>
<name>A0ABM7WF60_9ACTN</name>
<evidence type="ECO:0000256" key="5">
    <source>
        <dbReference type="ARBA" id="ARBA00022982"/>
    </source>
</evidence>
<evidence type="ECO:0000256" key="4">
    <source>
        <dbReference type="ARBA" id="ARBA00022737"/>
    </source>
</evidence>
<dbReference type="SUPFAM" id="SSF54862">
    <property type="entry name" value="4Fe-4S ferredoxins"/>
    <property type="match status" value="1"/>
</dbReference>
<gene>
    <name evidence="9" type="ORF">CE91St30_00900</name>
</gene>
<feature type="domain" description="4Fe-4S ferredoxin-type" evidence="8">
    <location>
        <begin position="3"/>
        <end position="33"/>
    </location>
</feature>
<feature type="domain" description="4Fe-4S ferredoxin-type" evidence="8">
    <location>
        <begin position="80"/>
        <end position="109"/>
    </location>
</feature>
<keyword evidence="10" id="KW-1185">Reference proteome</keyword>
<keyword evidence="4" id="KW-0677">Repeat</keyword>
<evidence type="ECO:0000259" key="8">
    <source>
        <dbReference type="PROSITE" id="PS51379"/>
    </source>
</evidence>
<dbReference type="RefSeq" id="WP_102379426.1">
    <property type="nucleotide sequence ID" value="NZ_AP025564.1"/>
</dbReference>
<dbReference type="PANTHER" id="PTHR43177">
    <property type="entry name" value="PROTEIN NRFC"/>
    <property type="match status" value="1"/>
</dbReference>
<evidence type="ECO:0000256" key="3">
    <source>
        <dbReference type="ARBA" id="ARBA00022723"/>
    </source>
</evidence>
<keyword evidence="1" id="KW-0813">Transport</keyword>
<dbReference type="PROSITE" id="PS51379">
    <property type="entry name" value="4FE4S_FER_2"/>
    <property type="match status" value="3"/>
</dbReference>
<dbReference type="EMBL" id="AP025564">
    <property type="protein sequence ID" value="BDE94757.1"/>
    <property type="molecule type" value="Genomic_DNA"/>
</dbReference>
<evidence type="ECO:0000256" key="1">
    <source>
        <dbReference type="ARBA" id="ARBA00022448"/>
    </source>
</evidence>
<evidence type="ECO:0000256" key="2">
    <source>
        <dbReference type="ARBA" id="ARBA00022485"/>
    </source>
</evidence>